<gene>
    <name evidence="6" type="ORF">S12H4_14958</name>
</gene>
<reference evidence="6" key="1">
    <citation type="journal article" date="2014" name="Front. Microbiol.">
        <title>High frequency of phylogenetically diverse reductive dehalogenase-homologous genes in deep subseafloor sedimentary metagenomes.</title>
        <authorList>
            <person name="Kawai M."/>
            <person name="Futagami T."/>
            <person name="Toyoda A."/>
            <person name="Takaki Y."/>
            <person name="Nishi S."/>
            <person name="Hori S."/>
            <person name="Arai W."/>
            <person name="Tsubouchi T."/>
            <person name="Morono Y."/>
            <person name="Uchiyama I."/>
            <person name="Ito T."/>
            <person name="Fujiyama A."/>
            <person name="Inagaki F."/>
            <person name="Takami H."/>
        </authorList>
    </citation>
    <scope>NUCLEOTIDE SEQUENCE</scope>
    <source>
        <strain evidence="6">Expedition CK06-06</strain>
    </source>
</reference>
<dbReference type="Gene3D" id="3.40.50.2300">
    <property type="match status" value="1"/>
</dbReference>
<keyword evidence="2" id="KW-0812">Transmembrane</keyword>
<comment type="caution">
    <text evidence="6">The sequence shown here is derived from an EMBL/GenBank/DDBJ whole genome shotgun (WGS) entry which is preliminary data.</text>
</comment>
<keyword evidence="4" id="KW-0472">Membrane</keyword>
<evidence type="ECO:0000256" key="1">
    <source>
        <dbReference type="ARBA" id="ARBA00004370"/>
    </source>
</evidence>
<sequence>MKGEAVAAGPASKYVEGSFGTVAGVLDTPVLEQFNADFNAKFEPSTVPYNREAYDAVIVIALAISRVGPSFFEMSRLEQGAAIRDNLTAIANAPGEQVTYGELEKAFDLLKAGKDINYQGVSGPLEYSDDGDVNVGAIEIWSIKDGKVVTERTVTIGQ</sequence>
<proteinExistence type="predicted"/>
<dbReference type="AlphaFoldDB" id="X1T1B8"/>
<dbReference type="InterPro" id="IPR028082">
    <property type="entry name" value="Peripla_BP_I"/>
</dbReference>
<name>X1T1B8_9ZZZZ</name>
<feature type="domain" description="Receptor ligand binding region" evidence="5">
    <location>
        <begin position="36"/>
        <end position="144"/>
    </location>
</feature>
<dbReference type="SUPFAM" id="SSF53822">
    <property type="entry name" value="Periplasmic binding protein-like I"/>
    <property type="match status" value="1"/>
</dbReference>
<dbReference type="InterPro" id="IPR001828">
    <property type="entry name" value="ANF_lig-bd_rcpt"/>
</dbReference>
<keyword evidence="3" id="KW-1133">Transmembrane helix</keyword>
<dbReference type="Pfam" id="PF01094">
    <property type="entry name" value="ANF_receptor"/>
    <property type="match status" value="1"/>
</dbReference>
<evidence type="ECO:0000256" key="2">
    <source>
        <dbReference type="ARBA" id="ARBA00022692"/>
    </source>
</evidence>
<accession>X1T1B8</accession>
<evidence type="ECO:0000313" key="6">
    <source>
        <dbReference type="EMBL" id="GAI85186.1"/>
    </source>
</evidence>
<evidence type="ECO:0000256" key="3">
    <source>
        <dbReference type="ARBA" id="ARBA00022989"/>
    </source>
</evidence>
<dbReference type="GO" id="GO:0016020">
    <property type="term" value="C:membrane"/>
    <property type="evidence" value="ECO:0007669"/>
    <property type="project" value="UniProtKB-SubCell"/>
</dbReference>
<evidence type="ECO:0000256" key="4">
    <source>
        <dbReference type="ARBA" id="ARBA00023136"/>
    </source>
</evidence>
<evidence type="ECO:0000259" key="5">
    <source>
        <dbReference type="Pfam" id="PF01094"/>
    </source>
</evidence>
<dbReference type="EMBL" id="BARW01007158">
    <property type="protein sequence ID" value="GAI85186.1"/>
    <property type="molecule type" value="Genomic_DNA"/>
</dbReference>
<comment type="subcellular location">
    <subcellularLocation>
        <location evidence="1">Membrane</location>
    </subcellularLocation>
</comment>
<protein>
    <recommendedName>
        <fullName evidence="5">Receptor ligand binding region domain-containing protein</fullName>
    </recommendedName>
</protein>
<organism evidence="6">
    <name type="scientific">marine sediment metagenome</name>
    <dbReference type="NCBI Taxonomy" id="412755"/>
    <lineage>
        <taxon>unclassified sequences</taxon>
        <taxon>metagenomes</taxon>
        <taxon>ecological metagenomes</taxon>
    </lineage>
</organism>